<dbReference type="SUPFAM" id="SSF56935">
    <property type="entry name" value="Porins"/>
    <property type="match status" value="1"/>
</dbReference>
<comment type="subcellular location">
    <subcellularLocation>
        <location evidence="1 8">Cell outer membrane</location>
        <topology evidence="1 8">Multi-pass membrane protein</topology>
    </subcellularLocation>
</comment>
<evidence type="ECO:0000313" key="13">
    <source>
        <dbReference type="EMBL" id="MBO1360683.1"/>
    </source>
</evidence>
<name>A0ABS3LXR8_9PROT</name>
<evidence type="ECO:0000256" key="3">
    <source>
        <dbReference type="ARBA" id="ARBA00022452"/>
    </source>
</evidence>
<keyword evidence="2 8" id="KW-0813">Transport</keyword>
<dbReference type="Proteomes" id="UP000664771">
    <property type="component" value="Unassembled WGS sequence"/>
</dbReference>
<dbReference type="InterPro" id="IPR036942">
    <property type="entry name" value="Beta-barrel_TonB_sf"/>
</dbReference>
<protein>
    <submittedName>
        <fullName evidence="13">TonB-dependent receptor</fullName>
    </submittedName>
</protein>
<keyword evidence="7 8" id="KW-0998">Cell outer membrane</keyword>
<dbReference type="InterPro" id="IPR000531">
    <property type="entry name" value="Beta-barrel_TonB"/>
</dbReference>
<keyword evidence="14" id="KW-1185">Reference proteome</keyword>
<reference evidence="13 14" key="1">
    <citation type="submission" date="2021-03" db="EMBL/GenBank/DDBJ databases">
        <title>The complete genome sequence of Acetobacter sacchari TBRC 11175.</title>
        <authorList>
            <person name="Charoenyingcharoen P."/>
            <person name="Yukphan P."/>
        </authorList>
    </citation>
    <scope>NUCLEOTIDE SEQUENCE [LARGE SCALE GENOMIC DNA]</scope>
    <source>
        <strain evidence="13 14">TBRC 11175</strain>
    </source>
</reference>
<feature type="domain" description="TonB-dependent receptor-like beta-barrel" evidence="11">
    <location>
        <begin position="272"/>
        <end position="758"/>
    </location>
</feature>
<dbReference type="Gene3D" id="2.170.130.10">
    <property type="entry name" value="TonB-dependent receptor, plug domain"/>
    <property type="match status" value="1"/>
</dbReference>
<accession>A0ABS3LXR8</accession>
<dbReference type="CDD" id="cd01347">
    <property type="entry name" value="ligand_gated_channel"/>
    <property type="match status" value="1"/>
</dbReference>
<evidence type="ECO:0000259" key="12">
    <source>
        <dbReference type="Pfam" id="PF07715"/>
    </source>
</evidence>
<gene>
    <name evidence="13" type="ORF">J2D73_12880</name>
</gene>
<evidence type="ECO:0000313" key="14">
    <source>
        <dbReference type="Proteomes" id="UP000664771"/>
    </source>
</evidence>
<evidence type="ECO:0000256" key="10">
    <source>
        <dbReference type="SAM" id="MobiDB-lite"/>
    </source>
</evidence>
<keyword evidence="4 8" id="KW-0812">Transmembrane</keyword>
<evidence type="ECO:0000256" key="8">
    <source>
        <dbReference type="PROSITE-ProRule" id="PRU01360"/>
    </source>
</evidence>
<evidence type="ECO:0000256" key="7">
    <source>
        <dbReference type="ARBA" id="ARBA00023237"/>
    </source>
</evidence>
<evidence type="ECO:0000256" key="2">
    <source>
        <dbReference type="ARBA" id="ARBA00022448"/>
    </source>
</evidence>
<evidence type="ECO:0000256" key="6">
    <source>
        <dbReference type="ARBA" id="ARBA00023136"/>
    </source>
</evidence>
<evidence type="ECO:0000259" key="11">
    <source>
        <dbReference type="Pfam" id="PF00593"/>
    </source>
</evidence>
<evidence type="ECO:0000256" key="5">
    <source>
        <dbReference type="ARBA" id="ARBA00023077"/>
    </source>
</evidence>
<evidence type="ECO:0000256" key="4">
    <source>
        <dbReference type="ARBA" id="ARBA00022692"/>
    </source>
</evidence>
<comment type="similarity">
    <text evidence="8 9">Belongs to the TonB-dependent receptor family.</text>
</comment>
<dbReference type="InterPro" id="IPR037066">
    <property type="entry name" value="Plug_dom_sf"/>
</dbReference>
<organism evidence="13 14">
    <name type="scientific">Acetobacter sacchari</name>
    <dbReference type="NCBI Taxonomy" id="2661687"/>
    <lineage>
        <taxon>Bacteria</taxon>
        <taxon>Pseudomonadati</taxon>
        <taxon>Pseudomonadota</taxon>
        <taxon>Alphaproteobacteria</taxon>
        <taxon>Acetobacterales</taxon>
        <taxon>Acetobacteraceae</taxon>
        <taxon>Acetobacter</taxon>
    </lineage>
</organism>
<dbReference type="PROSITE" id="PS52016">
    <property type="entry name" value="TONB_DEPENDENT_REC_3"/>
    <property type="match status" value="1"/>
</dbReference>
<dbReference type="InterPro" id="IPR012910">
    <property type="entry name" value="Plug_dom"/>
</dbReference>
<keyword evidence="3 8" id="KW-1134">Transmembrane beta strand</keyword>
<comment type="caution">
    <text evidence="13">The sequence shown here is derived from an EMBL/GenBank/DDBJ whole genome shotgun (WGS) entry which is preliminary data.</text>
</comment>
<feature type="region of interest" description="Disordered" evidence="10">
    <location>
        <begin position="1"/>
        <end position="50"/>
    </location>
</feature>
<dbReference type="PANTHER" id="PTHR32552">
    <property type="entry name" value="FERRICHROME IRON RECEPTOR-RELATED"/>
    <property type="match status" value="1"/>
</dbReference>
<keyword evidence="13" id="KW-0675">Receptor</keyword>
<dbReference type="EMBL" id="JAFVMF010000013">
    <property type="protein sequence ID" value="MBO1360683.1"/>
    <property type="molecule type" value="Genomic_DNA"/>
</dbReference>
<evidence type="ECO:0000256" key="1">
    <source>
        <dbReference type="ARBA" id="ARBA00004571"/>
    </source>
</evidence>
<sequence>MGASLGAPLASANDQAQSPQRHKRHHRHVAEASKPATNTPAPAPGYAPAAALNGDEHAARKTGRNAQSGDGESLLVTGRSMNILNDPIGIGRMPQDIMHTPQTVNAVPRILMEQQNVKSLDEALRDVPGVTASVGEGEGGMSGDQFLIRGFQAQNDIYENGLRDFGVYTRDSFDYDHISVIKGPSSEVFGNGTTGGAINITTKVAHLGNNYGAQFSGGSGEYYRGTLDFNQQIGEHTAVRITGMGNENNEVGRDNIYSHRWGLAPSIGFGLGTKTTFTLEYFHQSDNRIPDYGVPVITKPGTAIARPATEYGLNRHNWYGTNYDQDVTNENMLTGRLQSEISQYISVFDDLRGGMYQRWFSASQPGCDTTCASEFFTDPSAATVDRRGHLGGPEPYQQNDWSVQNVFSVLAKFKTGSIKHEMIAGWDVEHVYDRRTNYAYNYNGQNGTAPDTTSLVHPSHTQPGLLLGGAGQYQYDLVNISGVGRALYKTGDATDVGAFFSEQMWVAPWFSIKGGFRWDHWNSHYSANGGMVGGGVHYGQQQDTFNPTVSLMYTPSKNTMVYFNWARSTTPLGLYVTNSSEPLKSSTQGFKPEQSSLYELGIKQQFFHGRLGATASVFRLEKGNAMMTDPSTGTVSSSSDRQRNQGVELSLSGQILKNWNLIGTYAYYDATTTWSLTAADVGKRIQYAPKNMATLWTTYTIAPDTPWNVTFGGGLTWRDAVYLNAANTARVPHTMDWDAMISHNIGHRWRMALNGYNLTNRVNYSNLFSDRATPSVGRTFLGSLSFTY</sequence>
<dbReference type="Pfam" id="PF00593">
    <property type="entry name" value="TonB_dep_Rec_b-barrel"/>
    <property type="match status" value="1"/>
</dbReference>
<dbReference type="Pfam" id="PF07715">
    <property type="entry name" value="Plug"/>
    <property type="match status" value="1"/>
</dbReference>
<keyword evidence="5 9" id="KW-0798">TonB box</keyword>
<dbReference type="PANTHER" id="PTHR32552:SF83">
    <property type="entry name" value="BLR3904 PROTEIN"/>
    <property type="match status" value="1"/>
</dbReference>
<dbReference type="Gene3D" id="2.40.170.20">
    <property type="entry name" value="TonB-dependent receptor, beta-barrel domain"/>
    <property type="match status" value="1"/>
</dbReference>
<dbReference type="InterPro" id="IPR039426">
    <property type="entry name" value="TonB-dep_rcpt-like"/>
</dbReference>
<proteinExistence type="inferred from homology"/>
<keyword evidence="6 8" id="KW-0472">Membrane</keyword>
<feature type="compositionally biased region" description="Low complexity" evidence="10">
    <location>
        <begin position="32"/>
        <end position="50"/>
    </location>
</feature>
<evidence type="ECO:0000256" key="9">
    <source>
        <dbReference type="RuleBase" id="RU003357"/>
    </source>
</evidence>
<feature type="domain" description="TonB-dependent receptor plug" evidence="12">
    <location>
        <begin position="97"/>
        <end position="197"/>
    </location>
</feature>